<comment type="caution">
    <text evidence="1">The sequence shown here is derived from an EMBL/GenBank/DDBJ whole genome shotgun (WGS) entry which is preliminary data.</text>
</comment>
<organism evidence="1 2">
    <name type="scientific">Taklimakanibacter albus</name>
    <dbReference type="NCBI Taxonomy" id="2800327"/>
    <lineage>
        <taxon>Bacteria</taxon>
        <taxon>Pseudomonadati</taxon>
        <taxon>Pseudomonadota</taxon>
        <taxon>Alphaproteobacteria</taxon>
        <taxon>Hyphomicrobiales</taxon>
        <taxon>Aestuariivirgaceae</taxon>
        <taxon>Taklimakanibacter</taxon>
    </lineage>
</organism>
<proteinExistence type="predicted"/>
<keyword evidence="2" id="KW-1185">Reference proteome</keyword>
<accession>A0ACC5RAG4</accession>
<evidence type="ECO:0000313" key="1">
    <source>
        <dbReference type="EMBL" id="MBK1869393.1"/>
    </source>
</evidence>
<gene>
    <name evidence="1" type="ORF">JHL16_23735</name>
</gene>
<name>A0ACC5RAG4_9HYPH</name>
<reference evidence="1" key="1">
    <citation type="submission" date="2021-01" db="EMBL/GenBank/DDBJ databases">
        <authorList>
            <person name="Sun Q."/>
        </authorList>
    </citation>
    <scope>NUCLEOTIDE SEQUENCE</scope>
    <source>
        <strain evidence="1">YIM B02566</strain>
    </source>
</reference>
<evidence type="ECO:0000313" key="2">
    <source>
        <dbReference type="Proteomes" id="UP000616151"/>
    </source>
</evidence>
<dbReference type="EMBL" id="JAENHL010000008">
    <property type="protein sequence ID" value="MBK1869393.1"/>
    <property type="molecule type" value="Genomic_DNA"/>
</dbReference>
<dbReference type="Proteomes" id="UP000616151">
    <property type="component" value="Unassembled WGS sequence"/>
</dbReference>
<protein>
    <submittedName>
        <fullName evidence="1">PLP-dependent transferase</fullName>
    </submittedName>
</protein>
<sequence length="401" mass="43835">MDKISNRQKGIRTTAIHAGEAVDPVSRASSPNLVMSSTFAPTEVAGFSARNRDSYEGFVYARVSNPTVKQLEDKLSALEGAEACQCYASGMAASSALLLGRLSQGDHLVISDTNYVGTAELVRDSLPRFGIEVTPVDMSDLDMVERSIRPNTRMMWIETPANPIMRLADIAALARLARAKGVCDVAVDSTFASPIGTRPLELGADFVVHSLTKYIGGHGDAMGGCVLGRKADLEALNLEATVHYGGVLSPFNAWLILRGAATLPIRMRAHEETALAVARFLEGHKNVTRVFYPGLASHPQHELARRQMKNFSGMMTFRVADGAALAKRMVEKLEIIHYAVSLGHHRSLVYWIPTDALMRSTFRHEGELLKRYRDFAGDGVFRFSIGLEDAEDICADLDEVL</sequence>
<keyword evidence="1" id="KW-0808">Transferase</keyword>